<dbReference type="Gene3D" id="2.40.30.10">
    <property type="entry name" value="Translation factors"/>
    <property type="match status" value="1"/>
</dbReference>
<dbReference type="SUPFAM" id="SSF52343">
    <property type="entry name" value="Ferredoxin reductase-like, C-terminal NADP-linked domain"/>
    <property type="match status" value="1"/>
</dbReference>
<reference evidence="13" key="1">
    <citation type="journal article" date="2019" name="Int. J. Syst. Evol. Microbiol.">
        <title>The Global Catalogue of Microorganisms (GCM) 10K type strain sequencing project: providing services to taxonomists for standard genome sequencing and annotation.</title>
        <authorList>
            <consortium name="The Broad Institute Genomics Platform"/>
            <consortium name="The Broad Institute Genome Sequencing Center for Infectious Disease"/>
            <person name="Wu L."/>
            <person name="Ma J."/>
        </authorList>
    </citation>
    <scope>NUCLEOTIDE SEQUENCE [LARGE SCALE GENOMIC DNA]</scope>
    <source>
        <strain evidence="13">KCTC 42182</strain>
    </source>
</reference>
<keyword evidence="8 12" id="KW-0560">Oxidoreductase</keyword>
<organism evidence="12 13">
    <name type="scientific">Ferrovibrio xuzhouensis</name>
    <dbReference type="NCBI Taxonomy" id="1576914"/>
    <lineage>
        <taxon>Bacteria</taxon>
        <taxon>Pseudomonadati</taxon>
        <taxon>Pseudomonadota</taxon>
        <taxon>Alphaproteobacteria</taxon>
        <taxon>Rhodospirillales</taxon>
        <taxon>Rhodospirillaceae</taxon>
        <taxon>Ferrovibrio</taxon>
    </lineage>
</organism>
<dbReference type="Proteomes" id="UP001595711">
    <property type="component" value="Unassembled WGS sequence"/>
</dbReference>
<keyword evidence="13" id="KW-1185">Reference proteome</keyword>
<dbReference type="Gene3D" id="3.40.50.80">
    <property type="entry name" value="Nucleotide-binding domain of ferredoxin-NADP reductase (FNR) module"/>
    <property type="match status" value="1"/>
</dbReference>
<dbReference type="InterPro" id="IPR017938">
    <property type="entry name" value="Riboflavin_synthase-like_b-brl"/>
</dbReference>
<protein>
    <recommendedName>
        <fullName evidence="3">ferredoxin--NADP(+) reductase</fullName>
        <ecNumber evidence="3">1.18.1.2</ecNumber>
    </recommendedName>
</protein>
<dbReference type="CDD" id="cd06195">
    <property type="entry name" value="FNR1"/>
    <property type="match status" value="1"/>
</dbReference>
<dbReference type="EC" id="1.18.1.2" evidence="3"/>
<dbReference type="InterPro" id="IPR039261">
    <property type="entry name" value="FNR_nucleotide-bd"/>
</dbReference>
<dbReference type="Pfam" id="PF00970">
    <property type="entry name" value="FAD_binding_6"/>
    <property type="match status" value="1"/>
</dbReference>
<keyword evidence="5" id="KW-0547">Nucleotide-binding</keyword>
<dbReference type="InterPro" id="IPR008333">
    <property type="entry name" value="Cbr1-like_FAD-bd_dom"/>
</dbReference>
<feature type="region of interest" description="Disordered" evidence="10">
    <location>
        <begin position="1"/>
        <end position="25"/>
    </location>
</feature>
<keyword evidence="7" id="KW-0521">NADP</keyword>
<evidence type="ECO:0000313" key="13">
    <source>
        <dbReference type="Proteomes" id="UP001595711"/>
    </source>
</evidence>
<evidence type="ECO:0000313" key="12">
    <source>
        <dbReference type="EMBL" id="MFC3677665.1"/>
    </source>
</evidence>
<dbReference type="RefSeq" id="WP_379729453.1">
    <property type="nucleotide sequence ID" value="NZ_JBHRYJ010000005.1"/>
</dbReference>
<proteinExistence type="inferred from homology"/>
<dbReference type="GO" id="GO:0004324">
    <property type="term" value="F:ferredoxin-NADP+ reductase activity"/>
    <property type="evidence" value="ECO:0007669"/>
    <property type="project" value="UniProtKB-EC"/>
</dbReference>
<evidence type="ECO:0000256" key="5">
    <source>
        <dbReference type="ARBA" id="ARBA00022741"/>
    </source>
</evidence>
<gene>
    <name evidence="12" type="ORF">ACFOOQ_19085</name>
</gene>
<dbReference type="InterPro" id="IPR033892">
    <property type="entry name" value="FNR_bac"/>
</dbReference>
<dbReference type="PANTHER" id="PTHR47878:SF1">
    <property type="entry name" value="FLAVODOXIN_FERREDOXIN--NADP REDUCTASE"/>
    <property type="match status" value="1"/>
</dbReference>
<evidence type="ECO:0000256" key="9">
    <source>
        <dbReference type="ARBA" id="ARBA00047776"/>
    </source>
</evidence>
<comment type="catalytic activity">
    <reaction evidence="9">
        <text>2 reduced [2Fe-2S]-[ferredoxin] + NADP(+) + H(+) = 2 oxidized [2Fe-2S]-[ferredoxin] + NADPH</text>
        <dbReference type="Rhea" id="RHEA:20125"/>
        <dbReference type="Rhea" id="RHEA-COMP:10000"/>
        <dbReference type="Rhea" id="RHEA-COMP:10001"/>
        <dbReference type="ChEBI" id="CHEBI:15378"/>
        <dbReference type="ChEBI" id="CHEBI:33737"/>
        <dbReference type="ChEBI" id="CHEBI:33738"/>
        <dbReference type="ChEBI" id="CHEBI:57783"/>
        <dbReference type="ChEBI" id="CHEBI:58349"/>
        <dbReference type="EC" id="1.18.1.2"/>
    </reaction>
</comment>
<feature type="domain" description="FAD-binding FR-type" evidence="11">
    <location>
        <begin position="27"/>
        <end position="127"/>
    </location>
</feature>
<evidence type="ECO:0000256" key="8">
    <source>
        <dbReference type="ARBA" id="ARBA00023002"/>
    </source>
</evidence>
<dbReference type="InterPro" id="IPR001433">
    <property type="entry name" value="OxRdtase_FAD/NAD-bd"/>
</dbReference>
<evidence type="ECO:0000256" key="7">
    <source>
        <dbReference type="ARBA" id="ARBA00022857"/>
    </source>
</evidence>
<dbReference type="Pfam" id="PF00175">
    <property type="entry name" value="NAD_binding_1"/>
    <property type="match status" value="1"/>
</dbReference>
<evidence type="ECO:0000256" key="3">
    <source>
        <dbReference type="ARBA" id="ARBA00013223"/>
    </source>
</evidence>
<evidence type="ECO:0000259" key="11">
    <source>
        <dbReference type="PROSITE" id="PS51384"/>
    </source>
</evidence>
<dbReference type="PRINTS" id="PR00371">
    <property type="entry name" value="FPNCR"/>
</dbReference>
<dbReference type="InterPro" id="IPR017927">
    <property type="entry name" value="FAD-bd_FR_type"/>
</dbReference>
<dbReference type="EMBL" id="JBHRYJ010000005">
    <property type="protein sequence ID" value="MFC3677665.1"/>
    <property type="molecule type" value="Genomic_DNA"/>
</dbReference>
<evidence type="ECO:0000256" key="1">
    <source>
        <dbReference type="ARBA" id="ARBA00001974"/>
    </source>
</evidence>
<dbReference type="SUPFAM" id="SSF63380">
    <property type="entry name" value="Riboflavin synthase domain-like"/>
    <property type="match status" value="1"/>
</dbReference>
<keyword evidence="4" id="KW-0285">Flavoprotein</keyword>
<dbReference type="PROSITE" id="PS51384">
    <property type="entry name" value="FAD_FR"/>
    <property type="match status" value="1"/>
</dbReference>
<keyword evidence="6" id="KW-0274">FAD</keyword>
<name>A0ABV7VKA6_9PROT</name>
<comment type="similarity">
    <text evidence="2">Belongs to the ferredoxin--NADP reductase type 1 family.</text>
</comment>
<dbReference type="InterPro" id="IPR051930">
    <property type="entry name" value="FNR_type-1"/>
</dbReference>
<comment type="caution">
    <text evidence="12">The sequence shown here is derived from an EMBL/GenBank/DDBJ whole genome shotgun (WGS) entry which is preliminary data.</text>
</comment>
<feature type="compositionally biased region" description="Polar residues" evidence="10">
    <location>
        <begin position="1"/>
        <end position="10"/>
    </location>
</feature>
<evidence type="ECO:0000256" key="6">
    <source>
        <dbReference type="ARBA" id="ARBA00022827"/>
    </source>
</evidence>
<evidence type="ECO:0000256" key="2">
    <source>
        <dbReference type="ARBA" id="ARBA00008312"/>
    </source>
</evidence>
<dbReference type="PANTHER" id="PTHR47878">
    <property type="entry name" value="OXIDOREDUCTASE FAD/NAD(P)-BINDING DOMAIN PROTEIN"/>
    <property type="match status" value="1"/>
</dbReference>
<evidence type="ECO:0000256" key="10">
    <source>
        <dbReference type="SAM" id="MobiDB-lite"/>
    </source>
</evidence>
<sequence length="282" mass="31510">MSSELMTQTAAAVAETAPSHPLLKPGGNLREETVTHVHHWTDTLFTFKTTRDPSFRFINGQFAMIGLFVDNKPLLRAYSMVSANYEEFLEFLSIKVQDGPLTSRLQHIKVGDRIIVGRKATGTLLQDNLTPAKTLYLLSTGTGLAPFMSVIKDPDAYERFEKIVLVHGVRTVGELAYQDLITKELPENEFFGDEVKKKLVYYPTVTREDFRNRGRVTDLITSGKLFSDLGLPPLNIENDRIMLCGSPAMLADMRTMLDGLGWQEGSTTGAGQYVIEKAFVEQ</sequence>
<comment type="cofactor">
    <cofactor evidence="1">
        <name>FAD</name>
        <dbReference type="ChEBI" id="CHEBI:57692"/>
    </cofactor>
</comment>
<evidence type="ECO:0000256" key="4">
    <source>
        <dbReference type="ARBA" id="ARBA00022630"/>
    </source>
</evidence>
<accession>A0ABV7VKA6</accession>
<dbReference type="InterPro" id="IPR001709">
    <property type="entry name" value="Flavoprot_Pyr_Nucl_cyt_Rdtase"/>
</dbReference>